<sequence length="415" mass="48634">MDAATDIARLLGISPNILRNIDEHMSSRYGKDGVLERIARENRNYVQNRLEVLGITKNHAHQMHKALLGKIKRDDHALFEYFREPVCDSEERCRELMLTAQDLADVGNGFFLKKEKARELLERNPPKNILSFFKMKSVSELLNRFDLFEVYSALRFVEDRTWLNTVFFKQIEYLSPDDFEERPIKVHVLHKEWLTIAEAFLEKKFHNVSHLKELGIIFVIPIPIDTAGETMRLFSLLLHYLHEITFYSKLFRLYAHEPDTFAKRLVSSLRGDVMEKPFPGDEQAYRWMMVQRYLAKEDEKDPRLFASHVNPEAIHWTRAENDIATLGKREKSLELEFWHGLDWVGAFIPDELGGETFTSFNLVDNAMSLVSAKTVVKYTYHHREALWNQVFSAYTGFSMMEELIIKNFSQGFIET</sequence>
<dbReference type="Proteomes" id="UP000231503">
    <property type="component" value="Unassembled WGS sequence"/>
</dbReference>
<dbReference type="AlphaFoldDB" id="A0A2H0TD77"/>
<name>A0A2H0TD77_9BACT</name>
<protein>
    <submittedName>
        <fullName evidence="1">Uncharacterized protein</fullName>
    </submittedName>
</protein>
<proteinExistence type="predicted"/>
<comment type="caution">
    <text evidence="1">The sequence shown here is derived from an EMBL/GenBank/DDBJ whole genome shotgun (WGS) entry which is preliminary data.</text>
</comment>
<evidence type="ECO:0000313" key="2">
    <source>
        <dbReference type="Proteomes" id="UP000231503"/>
    </source>
</evidence>
<reference evidence="2" key="1">
    <citation type="submission" date="2017-09" db="EMBL/GenBank/DDBJ databases">
        <title>Depth-based differentiation of microbial function through sediment-hosted aquifers and enrichment of novel symbionts in the deep terrestrial subsurface.</title>
        <authorList>
            <person name="Probst A.J."/>
            <person name="Ladd B."/>
            <person name="Jarett J.K."/>
            <person name="Geller-Mcgrath D.E."/>
            <person name="Sieber C.M.K."/>
            <person name="Emerson J.B."/>
            <person name="Anantharaman K."/>
            <person name="Thomas B.C."/>
            <person name="Malmstrom R."/>
            <person name="Stieglmeier M."/>
            <person name="Klingl A."/>
            <person name="Woyke T."/>
            <person name="Ryan C.M."/>
            <person name="Banfield J.F."/>
        </authorList>
    </citation>
    <scope>NUCLEOTIDE SEQUENCE [LARGE SCALE GENOMIC DNA]</scope>
</reference>
<dbReference type="EMBL" id="PFCO01000006">
    <property type="protein sequence ID" value="PIR69502.1"/>
    <property type="molecule type" value="Genomic_DNA"/>
</dbReference>
<gene>
    <name evidence="1" type="ORF">COU47_02930</name>
</gene>
<evidence type="ECO:0000313" key="1">
    <source>
        <dbReference type="EMBL" id="PIR69502.1"/>
    </source>
</evidence>
<accession>A0A2H0TD77</accession>
<organism evidence="1 2">
    <name type="scientific">Candidatus Niyogibacteria bacterium CG10_big_fil_rev_8_21_14_0_10_46_36</name>
    <dbReference type="NCBI Taxonomy" id="1974726"/>
    <lineage>
        <taxon>Bacteria</taxon>
        <taxon>Candidatus Niyogiibacteriota</taxon>
    </lineage>
</organism>